<dbReference type="InterPro" id="IPR027469">
    <property type="entry name" value="Cation_efflux_TMD_sf"/>
</dbReference>
<accession>A0A9X0WBX8</accession>
<evidence type="ECO:0000256" key="1">
    <source>
        <dbReference type="ARBA" id="ARBA00004141"/>
    </source>
</evidence>
<evidence type="ECO:0000256" key="2">
    <source>
        <dbReference type="ARBA" id="ARBA00022448"/>
    </source>
</evidence>
<keyword evidence="4 6" id="KW-1133">Transmembrane helix</keyword>
<organism evidence="8 9">
    <name type="scientific">Lamprobacter modestohalophilus</name>
    <dbReference type="NCBI Taxonomy" id="1064514"/>
    <lineage>
        <taxon>Bacteria</taxon>
        <taxon>Pseudomonadati</taxon>
        <taxon>Pseudomonadota</taxon>
        <taxon>Gammaproteobacteria</taxon>
        <taxon>Chromatiales</taxon>
        <taxon>Chromatiaceae</taxon>
        <taxon>Lamprobacter</taxon>
    </lineage>
</organism>
<dbReference type="InterPro" id="IPR050291">
    <property type="entry name" value="CDF_Transporter"/>
</dbReference>
<dbReference type="RefSeq" id="WP_200248422.1">
    <property type="nucleotide sequence ID" value="NZ_NRRY01000051.1"/>
</dbReference>
<dbReference type="PANTHER" id="PTHR43840">
    <property type="entry name" value="MITOCHONDRIAL METAL TRANSPORTER 1-RELATED"/>
    <property type="match status" value="1"/>
</dbReference>
<comment type="caution">
    <text evidence="8">The sequence shown here is derived from an EMBL/GenBank/DDBJ whole genome shotgun (WGS) entry which is preliminary data.</text>
</comment>
<feature type="transmembrane region" description="Helical" evidence="6">
    <location>
        <begin position="187"/>
        <end position="205"/>
    </location>
</feature>
<feature type="transmembrane region" description="Helical" evidence="6">
    <location>
        <begin position="89"/>
        <end position="108"/>
    </location>
</feature>
<keyword evidence="5 6" id="KW-0472">Membrane</keyword>
<keyword evidence="9" id="KW-1185">Reference proteome</keyword>
<feature type="transmembrane region" description="Helical" evidence="6">
    <location>
        <begin position="20"/>
        <end position="38"/>
    </location>
</feature>
<reference evidence="8 9" key="1">
    <citation type="journal article" date="2020" name="Microorganisms">
        <title>Osmotic Adaptation and Compatible Solute Biosynthesis of Phototrophic Bacteria as Revealed from Genome Analyses.</title>
        <authorList>
            <person name="Imhoff J.F."/>
            <person name="Rahn T."/>
            <person name="Kunzel S."/>
            <person name="Keller A."/>
            <person name="Neulinger S.C."/>
        </authorList>
    </citation>
    <scope>NUCLEOTIDE SEQUENCE [LARGE SCALE GENOMIC DNA]</scope>
    <source>
        <strain evidence="8 9">DSM 25653</strain>
    </source>
</reference>
<evidence type="ECO:0000256" key="3">
    <source>
        <dbReference type="ARBA" id="ARBA00022692"/>
    </source>
</evidence>
<feature type="transmembrane region" description="Helical" evidence="6">
    <location>
        <begin position="120"/>
        <end position="141"/>
    </location>
</feature>
<dbReference type="GO" id="GO:0015341">
    <property type="term" value="F:zinc efflux antiporter activity"/>
    <property type="evidence" value="ECO:0007669"/>
    <property type="project" value="TreeGrafter"/>
</dbReference>
<gene>
    <name evidence="8" type="ORF">CKO42_21095</name>
</gene>
<evidence type="ECO:0000256" key="5">
    <source>
        <dbReference type="ARBA" id="ARBA00023136"/>
    </source>
</evidence>
<dbReference type="GO" id="GO:0006882">
    <property type="term" value="P:intracellular zinc ion homeostasis"/>
    <property type="evidence" value="ECO:0007669"/>
    <property type="project" value="TreeGrafter"/>
</dbReference>
<dbReference type="EMBL" id="NRRY01000051">
    <property type="protein sequence ID" value="MBK1620877.1"/>
    <property type="molecule type" value="Genomic_DNA"/>
</dbReference>
<evidence type="ECO:0000256" key="6">
    <source>
        <dbReference type="SAM" id="Phobius"/>
    </source>
</evidence>
<evidence type="ECO:0000256" key="4">
    <source>
        <dbReference type="ARBA" id="ARBA00022989"/>
    </source>
</evidence>
<feature type="transmembrane region" description="Helical" evidence="6">
    <location>
        <begin position="44"/>
        <end position="68"/>
    </location>
</feature>
<dbReference type="SUPFAM" id="SSF161111">
    <property type="entry name" value="Cation efflux protein transmembrane domain-like"/>
    <property type="match status" value="1"/>
</dbReference>
<feature type="transmembrane region" description="Helical" evidence="6">
    <location>
        <begin position="161"/>
        <end position="181"/>
    </location>
</feature>
<protein>
    <submittedName>
        <fullName evidence="8">Cation transporter</fullName>
    </submittedName>
</protein>
<evidence type="ECO:0000259" key="7">
    <source>
        <dbReference type="Pfam" id="PF01545"/>
    </source>
</evidence>
<feature type="domain" description="Cation efflux protein transmembrane" evidence="7">
    <location>
        <begin position="19"/>
        <end position="220"/>
    </location>
</feature>
<name>A0A9X0WBX8_9GAMM</name>
<dbReference type="InterPro" id="IPR058533">
    <property type="entry name" value="Cation_efflux_TM"/>
</dbReference>
<dbReference type="PANTHER" id="PTHR43840:SF15">
    <property type="entry name" value="MITOCHONDRIAL METAL TRANSPORTER 1-RELATED"/>
    <property type="match status" value="1"/>
</dbReference>
<keyword evidence="2" id="KW-0813">Transport</keyword>
<dbReference type="GO" id="GO:0015093">
    <property type="term" value="F:ferrous iron transmembrane transporter activity"/>
    <property type="evidence" value="ECO:0007669"/>
    <property type="project" value="TreeGrafter"/>
</dbReference>
<proteinExistence type="predicted"/>
<dbReference type="Pfam" id="PF01545">
    <property type="entry name" value="Cation_efflux"/>
    <property type="match status" value="1"/>
</dbReference>
<keyword evidence="3 6" id="KW-0812">Transmembrane</keyword>
<dbReference type="Gene3D" id="1.20.1510.10">
    <property type="entry name" value="Cation efflux protein transmembrane domain"/>
    <property type="match status" value="1"/>
</dbReference>
<evidence type="ECO:0000313" key="8">
    <source>
        <dbReference type="EMBL" id="MBK1620877.1"/>
    </source>
</evidence>
<dbReference type="Proteomes" id="UP001138768">
    <property type="component" value="Unassembled WGS sequence"/>
</dbReference>
<sequence>MQIERVMHLRSELEARLLRLSVAATLVIAGLGVLLGLWARSPAILFDGLFALIDAAITWLTLLVARLVASQGDDRRFQYGFWHLEPLVIALKASTLIVLVAYAFLSAVNSLLKGGYEPEFGIALSYAALVTLISFAIWWWLRGQANRIDSGLVRLDVKAWLLSALMGCALLFAFAVALAIQGTAAEGLIRFIDPLALALITLLLLPMPFREARESFAEILQISPADLDAHLSALMTDFVQHHGFLDYRSYLAKAGRARFIEISVLVPADRALTLTEIDALRDEIGAAIGGAGPDRWLTITFTADPAQL</sequence>
<dbReference type="AlphaFoldDB" id="A0A9X0WBX8"/>
<dbReference type="GO" id="GO:0005886">
    <property type="term" value="C:plasma membrane"/>
    <property type="evidence" value="ECO:0007669"/>
    <property type="project" value="TreeGrafter"/>
</dbReference>
<dbReference type="GO" id="GO:0015086">
    <property type="term" value="F:cadmium ion transmembrane transporter activity"/>
    <property type="evidence" value="ECO:0007669"/>
    <property type="project" value="TreeGrafter"/>
</dbReference>
<comment type="subcellular location">
    <subcellularLocation>
        <location evidence="1">Membrane</location>
        <topology evidence="1">Multi-pass membrane protein</topology>
    </subcellularLocation>
</comment>
<evidence type="ECO:0000313" key="9">
    <source>
        <dbReference type="Proteomes" id="UP001138768"/>
    </source>
</evidence>